<reference evidence="3" key="1">
    <citation type="journal article" date="2016" name="Nature">
        <title>Genome evolution in the allotetraploid frog Xenopus laevis.</title>
        <authorList>
            <person name="Session A.M."/>
            <person name="Uno Y."/>
            <person name="Kwon T."/>
            <person name="Chapman J.A."/>
            <person name="Toyoda A."/>
            <person name="Takahashi S."/>
            <person name="Fukui A."/>
            <person name="Hikosaka A."/>
            <person name="Suzuki A."/>
            <person name="Kondo M."/>
            <person name="van Heeringen S.J."/>
            <person name="Quigley I."/>
            <person name="Heinz S."/>
            <person name="Ogino H."/>
            <person name="Ochi H."/>
            <person name="Hellsten U."/>
            <person name="Lyons J.B."/>
            <person name="Simakov O."/>
            <person name="Putnam N."/>
            <person name="Stites J."/>
            <person name="Kuroki Y."/>
            <person name="Tanaka T."/>
            <person name="Michiue T."/>
            <person name="Watanabe M."/>
            <person name="Bogdanovic O."/>
            <person name="Lister R."/>
            <person name="Georgiou G."/>
            <person name="Paranjpe S.S."/>
            <person name="van Kruijsbergen I."/>
            <person name="Shu S."/>
            <person name="Carlson J."/>
            <person name="Kinoshita T."/>
            <person name="Ohta Y."/>
            <person name="Mawaribuchi S."/>
            <person name="Jenkins J."/>
            <person name="Grimwood J."/>
            <person name="Schmutz J."/>
            <person name="Mitros T."/>
            <person name="Mozaffari S.V."/>
            <person name="Suzuki Y."/>
            <person name="Haramoto Y."/>
            <person name="Yamamoto T.S."/>
            <person name="Takagi C."/>
            <person name="Heald R."/>
            <person name="Miller K."/>
            <person name="Haudenschild C."/>
            <person name="Kitzman J."/>
            <person name="Nakayama T."/>
            <person name="Izutsu Y."/>
            <person name="Robert J."/>
            <person name="Fortriede J."/>
            <person name="Burns K."/>
            <person name="Lotay V."/>
            <person name="Karimi K."/>
            <person name="Yasuoka Y."/>
            <person name="Dichmann D.S."/>
            <person name="Flajnik M.F."/>
            <person name="Houston D.W."/>
            <person name="Shendure J."/>
            <person name="DuPasquier L."/>
            <person name="Vize P.D."/>
            <person name="Zorn A.M."/>
            <person name="Ito M."/>
            <person name="Marcotte E.M."/>
            <person name="Wallingford J.B."/>
            <person name="Ito Y."/>
            <person name="Asashima M."/>
            <person name="Ueno N."/>
            <person name="Matsuda Y."/>
            <person name="Veenstra G.J."/>
            <person name="Fujiyama A."/>
            <person name="Harland R.M."/>
            <person name="Taira M."/>
            <person name="Rokhsar D.S."/>
        </authorList>
    </citation>
    <scope>NUCLEOTIDE SEQUENCE [LARGE SCALE GENOMIC DNA]</scope>
    <source>
        <strain evidence="3">J</strain>
    </source>
</reference>
<dbReference type="EMBL" id="CM004472">
    <property type="protein sequence ID" value="OCT85930.1"/>
    <property type="molecule type" value="Genomic_DNA"/>
</dbReference>
<keyword evidence="1" id="KW-0732">Signal</keyword>
<proteinExistence type="predicted"/>
<dbReference type="Proteomes" id="UP000694892">
    <property type="component" value="Chromosome 4L"/>
</dbReference>
<dbReference type="AlphaFoldDB" id="A0A974D778"/>
<feature type="signal peptide" evidence="1">
    <location>
        <begin position="1"/>
        <end position="17"/>
    </location>
</feature>
<organism evidence="2 3">
    <name type="scientific">Xenopus laevis</name>
    <name type="common">African clawed frog</name>
    <dbReference type="NCBI Taxonomy" id="8355"/>
    <lineage>
        <taxon>Eukaryota</taxon>
        <taxon>Metazoa</taxon>
        <taxon>Chordata</taxon>
        <taxon>Craniata</taxon>
        <taxon>Vertebrata</taxon>
        <taxon>Euteleostomi</taxon>
        <taxon>Amphibia</taxon>
        <taxon>Batrachia</taxon>
        <taxon>Anura</taxon>
        <taxon>Pipoidea</taxon>
        <taxon>Pipidae</taxon>
        <taxon>Xenopodinae</taxon>
        <taxon>Xenopus</taxon>
        <taxon>Xenopus</taxon>
    </lineage>
</organism>
<evidence type="ECO:0000313" key="2">
    <source>
        <dbReference type="EMBL" id="OCT85930.1"/>
    </source>
</evidence>
<evidence type="ECO:0000256" key="1">
    <source>
        <dbReference type="SAM" id="SignalP"/>
    </source>
</evidence>
<evidence type="ECO:0008006" key="4">
    <source>
        <dbReference type="Google" id="ProtNLM"/>
    </source>
</evidence>
<accession>A0A974D778</accession>
<name>A0A974D778_XENLA</name>
<protein>
    <recommendedName>
        <fullName evidence="4">Secreted protein</fullName>
    </recommendedName>
</protein>
<evidence type="ECO:0000313" key="3">
    <source>
        <dbReference type="Proteomes" id="UP000694892"/>
    </source>
</evidence>
<gene>
    <name evidence="2" type="ORF">XELAEV_18024099mg</name>
</gene>
<feature type="chain" id="PRO_5037218361" description="Secreted protein" evidence="1">
    <location>
        <begin position="18"/>
        <end position="68"/>
    </location>
</feature>
<sequence length="68" mass="7562">MLFFVCVCVCMCECVYVCVYKVLIPGPTALADLAERTSTEQGLLGVIIYIAHFFSIHDELKCKCAPEL</sequence>